<dbReference type="PANTHER" id="PTHR30118:SF15">
    <property type="entry name" value="TRANSCRIPTIONAL REGULATORY PROTEIN"/>
    <property type="match status" value="1"/>
</dbReference>
<keyword evidence="4" id="KW-0804">Transcription</keyword>
<dbReference type="SUPFAM" id="SSF46785">
    <property type="entry name" value="Winged helix' DNA-binding domain"/>
    <property type="match status" value="1"/>
</dbReference>
<dbReference type="Pfam" id="PF00126">
    <property type="entry name" value="HTH_1"/>
    <property type="match status" value="1"/>
</dbReference>
<feature type="region of interest" description="Disordered" evidence="5">
    <location>
        <begin position="302"/>
        <end position="325"/>
    </location>
</feature>
<proteinExistence type="inferred from homology"/>
<comment type="caution">
    <text evidence="7">The sequence shown here is derived from an EMBL/GenBank/DDBJ whole genome shotgun (WGS) entry which is preliminary data.</text>
</comment>
<evidence type="ECO:0000313" key="8">
    <source>
        <dbReference type="Proteomes" id="UP000660454"/>
    </source>
</evidence>
<evidence type="ECO:0000313" key="7">
    <source>
        <dbReference type="EMBL" id="GIH63266.1"/>
    </source>
</evidence>
<accession>A0ABQ4GP95</accession>
<evidence type="ECO:0000256" key="4">
    <source>
        <dbReference type="ARBA" id="ARBA00023163"/>
    </source>
</evidence>
<name>A0ABQ4GP95_9ACTN</name>
<dbReference type="InterPro" id="IPR036390">
    <property type="entry name" value="WH_DNA-bd_sf"/>
</dbReference>
<dbReference type="Pfam" id="PF03466">
    <property type="entry name" value="LysR_substrate"/>
    <property type="match status" value="1"/>
</dbReference>
<keyword evidence="2" id="KW-0805">Transcription regulation</keyword>
<feature type="domain" description="HTH lysR-type" evidence="6">
    <location>
        <begin position="8"/>
        <end position="65"/>
    </location>
</feature>
<comment type="similarity">
    <text evidence="1">Belongs to the LysR transcriptional regulatory family.</text>
</comment>
<dbReference type="EMBL" id="BOOF01000024">
    <property type="protein sequence ID" value="GIH63266.1"/>
    <property type="molecule type" value="Genomic_DNA"/>
</dbReference>
<dbReference type="PROSITE" id="PS50931">
    <property type="entry name" value="HTH_LYSR"/>
    <property type="match status" value="1"/>
</dbReference>
<dbReference type="PANTHER" id="PTHR30118">
    <property type="entry name" value="HTH-TYPE TRANSCRIPTIONAL REGULATOR LEUO-RELATED"/>
    <property type="match status" value="1"/>
</dbReference>
<dbReference type="Gene3D" id="3.40.190.10">
    <property type="entry name" value="Periplasmic binding protein-like II"/>
    <property type="match status" value="2"/>
</dbReference>
<evidence type="ECO:0000256" key="2">
    <source>
        <dbReference type="ARBA" id="ARBA00023015"/>
    </source>
</evidence>
<dbReference type="InterPro" id="IPR036388">
    <property type="entry name" value="WH-like_DNA-bd_sf"/>
</dbReference>
<dbReference type="SUPFAM" id="SSF53850">
    <property type="entry name" value="Periplasmic binding protein-like II"/>
    <property type="match status" value="1"/>
</dbReference>
<keyword evidence="8" id="KW-1185">Reference proteome</keyword>
<evidence type="ECO:0000256" key="1">
    <source>
        <dbReference type="ARBA" id="ARBA00009437"/>
    </source>
</evidence>
<reference evidence="7 8" key="1">
    <citation type="submission" date="2021-01" db="EMBL/GenBank/DDBJ databases">
        <title>Whole genome shotgun sequence of Microbispora siamensis NBRC 104113.</title>
        <authorList>
            <person name="Komaki H."/>
            <person name="Tamura T."/>
        </authorList>
    </citation>
    <scope>NUCLEOTIDE SEQUENCE [LARGE SCALE GENOMIC DNA]</scope>
    <source>
        <strain evidence="7 8">NBRC 104113</strain>
    </source>
</reference>
<dbReference type="InterPro" id="IPR005119">
    <property type="entry name" value="LysR_subst-bd"/>
</dbReference>
<sequence length="325" mass="35353">MHAMHSRLDLNLLVALDVLLDEESVSGAAYRLHLSGPAMSRTLARIRRALGDPVLVRSGRTMAPTPYALAIRPEVREIVERAGALFRTRPDFEPGRLERSFSLLTDDTLVAVLGPLLLDRVRRAAPGVSLRFLPEGRDDHRALRDGLADLAIGVVGEQTSDTRAEPLLTDDNVGVVRRGHPLLDGEITPERYAAADHVTASRRGLPHGPIDEALASLGLTRRVVASVPTFSVALLMAAHTDLVARCGRSLHAPLAQRLDLAVFDIPLDLPRLPVTQTWHARHDADPAHRWLRREIGHVARALTANGDQKGDHKGAGDEYAGSHAV</sequence>
<dbReference type="InterPro" id="IPR050389">
    <property type="entry name" value="LysR-type_TF"/>
</dbReference>
<evidence type="ECO:0000259" key="6">
    <source>
        <dbReference type="PROSITE" id="PS50931"/>
    </source>
</evidence>
<evidence type="ECO:0000256" key="5">
    <source>
        <dbReference type="SAM" id="MobiDB-lite"/>
    </source>
</evidence>
<organism evidence="7 8">
    <name type="scientific">Microbispora siamensis</name>
    <dbReference type="NCBI Taxonomy" id="564413"/>
    <lineage>
        <taxon>Bacteria</taxon>
        <taxon>Bacillati</taxon>
        <taxon>Actinomycetota</taxon>
        <taxon>Actinomycetes</taxon>
        <taxon>Streptosporangiales</taxon>
        <taxon>Streptosporangiaceae</taxon>
        <taxon>Microbispora</taxon>
    </lineage>
</organism>
<dbReference type="CDD" id="cd08460">
    <property type="entry name" value="PBP2_DntR_like_1"/>
    <property type="match status" value="1"/>
</dbReference>
<evidence type="ECO:0000256" key="3">
    <source>
        <dbReference type="ARBA" id="ARBA00023125"/>
    </source>
</evidence>
<dbReference type="Proteomes" id="UP000660454">
    <property type="component" value="Unassembled WGS sequence"/>
</dbReference>
<dbReference type="Gene3D" id="1.10.10.10">
    <property type="entry name" value="Winged helix-like DNA-binding domain superfamily/Winged helix DNA-binding domain"/>
    <property type="match status" value="1"/>
</dbReference>
<dbReference type="InterPro" id="IPR000847">
    <property type="entry name" value="LysR_HTH_N"/>
</dbReference>
<protein>
    <submittedName>
        <fullName evidence="7">Transcriptional regulator</fullName>
    </submittedName>
</protein>
<keyword evidence="3" id="KW-0238">DNA-binding</keyword>
<gene>
    <name evidence="7" type="ORF">Msi02_40830</name>
</gene>